<evidence type="ECO:0000313" key="2">
    <source>
        <dbReference type="Proteomes" id="UP001060085"/>
    </source>
</evidence>
<protein>
    <submittedName>
        <fullName evidence="1">Uncharacterized protein</fullName>
    </submittedName>
</protein>
<gene>
    <name evidence="1" type="ORF">M9H77_10201</name>
</gene>
<name>A0ACC0C2Y2_CATRO</name>
<sequence length="511" mass="56959">MEEPYKFPLLTDKDENTLSINHNTFQKSNSYCNSFTFCNEEGDIQAIRGIKDFLREFYVETKKLWYLAAPAIFTSVSQYSIGAITQVFAGHVGTIQLAAVSVENSVIIGFGFGIMLGMGSALETLCGQAFGGGQLDMLGVYMQRSWLILNTTAVILMFVQIFATQILNFIGQKPEISKWAGIFSIWMIPQLFAYSWNFPIQKFLQSQSKIMAMAFISAVAVIGHAFFSWLLMLRWHWDLAGAAIVLNASWWFIVIGQLVYIFSGACGQAWTGFSYKAFQNLRGFVRLSMASAVMLCLEIWYFTALVLVAGYLKNAEIAVDALSICVNILGWTIMVAFGFNAAISVRVSNELGARRPRAAKFSVIVVIIFSLFFGILLAAILLATRHRYPYLFTNSPEVRQVVSDLTPLLAISIVINNVQPSLSGVAIGAGWQAYVAYVNIICYYVLGIPLGIVLGFIFNASVKGIWLGMIFGTIVQTFVLLWMIYKTNWDKEASIAEERIKYWGGEQMDAN</sequence>
<accession>A0ACC0C2Y2</accession>
<organism evidence="1 2">
    <name type="scientific">Catharanthus roseus</name>
    <name type="common">Madagascar periwinkle</name>
    <name type="synonym">Vinca rosea</name>
    <dbReference type="NCBI Taxonomy" id="4058"/>
    <lineage>
        <taxon>Eukaryota</taxon>
        <taxon>Viridiplantae</taxon>
        <taxon>Streptophyta</taxon>
        <taxon>Embryophyta</taxon>
        <taxon>Tracheophyta</taxon>
        <taxon>Spermatophyta</taxon>
        <taxon>Magnoliopsida</taxon>
        <taxon>eudicotyledons</taxon>
        <taxon>Gunneridae</taxon>
        <taxon>Pentapetalae</taxon>
        <taxon>asterids</taxon>
        <taxon>lamiids</taxon>
        <taxon>Gentianales</taxon>
        <taxon>Apocynaceae</taxon>
        <taxon>Rauvolfioideae</taxon>
        <taxon>Vinceae</taxon>
        <taxon>Catharanthinae</taxon>
        <taxon>Catharanthus</taxon>
    </lineage>
</organism>
<evidence type="ECO:0000313" key="1">
    <source>
        <dbReference type="EMBL" id="KAI5679251.1"/>
    </source>
</evidence>
<reference evidence="2" key="1">
    <citation type="journal article" date="2023" name="Nat. Plants">
        <title>Single-cell RNA sequencing provides a high-resolution roadmap for understanding the multicellular compartmentation of specialized metabolism.</title>
        <authorList>
            <person name="Sun S."/>
            <person name="Shen X."/>
            <person name="Li Y."/>
            <person name="Li Y."/>
            <person name="Wang S."/>
            <person name="Li R."/>
            <person name="Zhang H."/>
            <person name="Shen G."/>
            <person name="Guo B."/>
            <person name="Wei J."/>
            <person name="Xu J."/>
            <person name="St-Pierre B."/>
            <person name="Chen S."/>
            <person name="Sun C."/>
        </authorList>
    </citation>
    <scope>NUCLEOTIDE SEQUENCE [LARGE SCALE GENOMIC DNA]</scope>
</reference>
<proteinExistence type="predicted"/>
<comment type="caution">
    <text evidence="1">The sequence shown here is derived from an EMBL/GenBank/DDBJ whole genome shotgun (WGS) entry which is preliminary data.</text>
</comment>
<dbReference type="EMBL" id="CM044702">
    <property type="protein sequence ID" value="KAI5679251.1"/>
    <property type="molecule type" value="Genomic_DNA"/>
</dbReference>
<keyword evidence="2" id="KW-1185">Reference proteome</keyword>
<dbReference type="Proteomes" id="UP001060085">
    <property type="component" value="Linkage Group LG02"/>
</dbReference>